<keyword evidence="16" id="KW-0812">Transmembrane</keyword>
<dbReference type="Pfam" id="PF00672">
    <property type="entry name" value="HAMP"/>
    <property type="match status" value="1"/>
</dbReference>
<evidence type="ECO:0000256" key="11">
    <source>
        <dbReference type="ARBA" id="ARBA00068150"/>
    </source>
</evidence>
<dbReference type="NCBIfam" id="TIGR00254">
    <property type="entry name" value="GGDEF"/>
    <property type="match status" value="1"/>
</dbReference>
<dbReference type="FunFam" id="1.10.287.130:FF:000002">
    <property type="entry name" value="Two-component osmosensing histidine kinase"/>
    <property type="match status" value="1"/>
</dbReference>
<evidence type="ECO:0000256" key="15">
    <source>
        <dbReference type="SAM" id="MobiDB-lite"/>
    </source>
</evidence>
<feature type="domain" description="Histidine kinase" evidence="17">
    <location>
        <begin position="312"/>
        <end position="539"/>
    </location>
</feature>
<feature type="domain" description="Response regulatory" evidence="18">
    <location>
        <begin position="1051"/>
        <end position="1168"/>
    </location>
</feature>
<evidence type="ECO:0000313" key="22">
    <source>
        <dbReference type="EMBL" id="BBL71116.1"/>
    </source>
</evidence>
<comment type="cofactor">
    <cofactor evidence="2">
        <name>Mg(2+)</name>
        <dbReference type="ChEBI" id="CHEBI:18420"/>
    </cofactor>
</comment>
<keyword evidence="4 13" id="KW-0597">Phosphoprotein</keyword>
<keyword evidence="5" id="KW-0808">Transferase</keyword>
<sequence>MKKISLYKRSIRTKLLATMLSLLAVLVVISTYVQIAAQKSLLVSELDKRIVLMKENLSNQAAILSEELAQQAENDIATYKLSLLEEVLRKAAADGKLYYAILMNDSRVALLHTLQANLQQEVLSTEADIYAAGRLERTVVENEVNGLQVMEYILPLHAGAEKWGVLRLGFSMEPLKREIVRSQNEISAKIHATIIQSLAMAFGVSLLGTFIILAVSNRLSKPIRRLTRLTNELALGNFAAAGSDIKGGSDDEIGILTDAFVSMSKELKHSYDQLSEHSRTLEEKVRERTEELAEARDQAITANNSKSEFLSIMSHEIRTPMNAIIGFTQLALRTTLTEKQHSYLSRVQSASHILLGIINDILDFSKIEADRLELEYVNFSLTDLLDNLSSFVSTPAEQKGLELHFSIASDVPLLLMGDPLRLNQVLLNLTSNAVKFTERGDIVVGIGLARTYQKETAFGKKVKLEFFVQDSGIGLSPEQSEKLFQPFTQADSSITRQYGGTGLGLAICKRLVTMMGGDIGVESTPGVGSRFTFTAQFDVQDMHSPSGTVPDQLQGMKVLVVDDSAVSREILHEYLRSFSLEVLVAKSGVEALTLLERQPQDRPVELALIDWKMPGLSGVATARKIKSDAKIPHAPAIIMVTAYSRDDVLREAQDVPIDGILTKPVTSSQLYDVIVEKCGPLAIPKPAAAQDKQQRPDLLAGIRGARLLLVEDQPMNQLVAAELLQREGFVVVLANNGAEAVQMVRQQPFDAVLMDLQMPLMDGYEATRVIRTEKGFDELPVIAMSAHVMAQEKELCVQAGMNGHVGKPIDLDKLFAMLVRWVKPKGEGDCADGRHPAGQAALPDHLPGLDLRLGLRNVGGNGALYRQLLQRFVEDFHGASDQIAQLIADKDTAAATTLSHALKGVAGNLGASELQTRAGDLIVALRQGRDVDAACVRWSKALEQVMASIRQLAAATSADDCSEAEGDGELLGVCLAELYARVCANSLDVDMAFQRIKPYGNDPAWRDALDRLGAALDVFDFAAAKAALLEIDADLAGKAGHALPAPENKPRLLIADDQPANLKILGEALRDDYDIVIATKGHEVMHIAAGNADPALILLDIEMPGGLDGFDVCRLLKAEEATRNIPVIFITGRDDDVNESLGLELGAVDYIVKPFRMSVVKARVRTHLKLKQQSDLLGSMAFLDGLTNIPNRRHFDEVLEGEWRRASRSGSPLSVVIVDTDEFKNYNDYYGHAAGDDCLKIVASTLSGSLHRATDFVARYGGEEFVAVLPGMDFVSAMAMAETMRHNIESLRMEHASSSLGRKILTASFGVATVTPSRDISQEQVMKWADEALYDAKQSGKNRVVGRDPHSGSRIESRGA</sequence>
<feature type="domain" description="HPt" evidence="21">
    <location>
        <begin position="861"/>
        <end position="959"/>
    </location>
</feature>
<protein>
    <recommendedName>
        <fullName evidence="11">Sensory/regulatory protein RpfC</fullName>
        <ecNumber evidence="3">2.7.13.3</ecNumber>
    </recommendedName>
</protein>
<evidence type="ECO:0000256" key="6">
    <source>
        <dbReference type="ARBA" id="ARBA00022741"/>
    </source>
</evidence>
<dbReference type="SMART" id="SM00388">
    <property type="entry name" value="HisKA"/>
    <property type="match status" value="1"/>
</dbReference>
<proteinExistence type="predicted"/>
<feature type="compositionally biased region" description="Basic and acidic residues" evidence="15">
    <location>
        <begin position="1345"/>
        <end position="1360"/>
    </location>
</feature>
<evidence type="ECO:0000256" key="5">
    <source>
        <dbReference type="ARBA" id="ARBA00022679"/>
    </source>
</evidence>
<dbReference type="PROSITE" id="PS50894">
    <property type="entry name" value="HPT"/>
    <property type="match status" value="1"/>
</dbReference>
<feature type="modified residue" description="4-aspartylphosphate" evidence="13">
    <location>
        <position position="610"/>
    </location>
</feature>
<dbReference type="Proteomes" id="UP000824988">
    <property type="component" value="Chromosome"/>
</dbReference>
<comment type="catalytic activity">
    <reaction evidence="1">
        <text>ATP + protein L-histidine = ADP + protein N-phospho-L-histidine.</text>
        <dbReference type="EC" id="2.7.13.3"/>
    </reaction>
</comment>
<evidence type="ECO:0000256" key="16">
    <source>
        <dbReference type="SAM" id="Phobius"/>
    </source>
</evidence>
<dbReference type="PROSITE" id="PS50109">
    <property type="entry name" value="HIS_KIN"/>
    <property type="match status" value="1"/>
</dbReference>
<dbReference type="CDD" id="cd16922">
    <property type="entry name" value="HATPase_EvgS-ArcB-TorS-like"/>
    <property type="match status" value="1"/>
</dbReference>
<keyword evidence="9" id="KW-0902">Two-component regulatory system</keyword>
<dbReference type="Pfam" id="PF00990">
    <property type="entry name" value="GGDEF"/>
    <property type="match status" value="1"/>
</dbReference>
<feature type="transmembrane region" description="Helical" evidence="16">
    <location>
        <begin position="194"/>
        <end position="215"/>
    </location>
</feature>
<dbReference type="CDD" id="cd17546">
    <property type="entry name" value="REC_hyHK_CKI1_RcsC-like"/>
    <property type="match status" value="2"/>
</dbReference>
<dbReference type="PANTHER" id="PTHR45339:SF1">
    <property type="entry name" value="HYBRID SIGNAL TRANSDUCTION HISTIDINE KINASE J"/>
    <property type="match status" value="1"/>
</dbReference>
<gene>
    <name evidence="22" type="ORF">MoryE10_17220</name>
</gene>
<dbReference type="SMART" id="SM00267">
    <property type="entry name" value="GGDEF"/>
    <property type="match status" value="1"/>
</dbReference>
<evidence type="ECO:0000256" key="7">
    <source>
        <dbReference type="ARBA" id="ARBA00022777"/>
    </source>
</evidence>
<dbReference type="InterPro" id="IPR003661">
    <property type="entry name" value="HisK_dim/P_dom"/>
</dbReference>
<dbReference type="InterPro" id="IPR008207">
    <property type="entry name" value="Sig_transdc_His_kin_Hpt_dom"/>
</dbReference>
<evidence type="ECO:0000256" key="9">
    <source>
        <dbReference type="ARBA" id="ARBA00023012"/>
    </source>
</evidence>
<dbReference type="PROSITE" id="PS50110">
    <property type="entry name" value="RESPONSE_REGULATORY"/>
    <property type="match status" value="3"/>
</dbReference>
<evidence type="ECO:0000259" key="18">
    <source>
        <dbReference type="PROSITE" id="PS50110"/>
    </source>
</evidence>
<keyword evidence="16" id="KW-1133">Transmembrane helix</keyword>
<dbReference type="CDD" id="cd06225">
    <property type="entry name" value="HAMP"/>
    <property type="match status" value="1"/>
</dbReference>
<dbReference type="InterPro" id="IPR001789">
    <property type="entry name" value="Sig_transdc_resp-reg_receiver"/>
</dbReference>
<feature type="modified residue" description="4-aspartylphosphate" evidence="13">
    <location>
        <position position="1100"/>
    </location>
</feature>
<evidence type="ECO:0000313" key="23">
    <source>
        <dbReference type="Proteomes" id="UP000824988"/>
    </source>
</evidence>
<evidence type="ECO:0000256" key="8">
    <source>
        <dbReference type="ARBA" id="ARBA00022840"/>
    </source>
</evidence>
<feature type="domain" description="Response regulatory" evidence="18">
    <location>
        <begin position="557"/>
        <end position="678"/>
    </location>
</feature>
<dbReference type="GO" id="GO:0000155">
    <property type="term" value="F:phosphorelay sensor kinase activity"/>
    <property type="evidence" value="ECO:0007669"/>
    <property type="project" value="InterPro"/>
</dbReference>
<evidence type="ECO:0000256" key="2">
    <source>
        <dbReference type="ARBA" id="ARBA00001946"/>
    </source>
</evidence>
<evidence type="ECO:0000259" key="21">
    <source>
        <dbReference type="PROSITE" id="PS50894"/>
    </source>
</evidence>
<evidence type="ECO:0000259" key="20">
    <source>
        <dbReference type="PROSITE" id="PS50887"/>
    </source>
</evidence>
<dbReference type="KEGG" id="moz:MoryE10_17220"/>
<feature type="domain" description="GGDEF" evidence="20">
    <location>
        <begin position="1211"/>
        <end position="1349"/>
    </location>
</feature>
<dbReference type="GO" id="GO:0005524">
    <property type="term" value="F:ATP binding"/>
    <property type="evidence" value="ECO:0007669"/>
    <property type="project" value="UniProtKB-KW"/>
</dbReference>
<dbReference type="Pfam" id="PF00512">
    <property type="entry name" value="HisKA"/>
    <property type="match status" value="1"/>
</dbReference>
<name>A0A8D5AKG9_9GAMM</name>
<feature type="coiled-coil region" evidence="14">
    <location>
        <begin position="264"/>
        <end position="298"/>
    </location>
</feature>
<feature type="modified residue" description="Phosphohistidine" evidence="12">
    <location>
        <position position="900"/>
    </location>
</feature>
<keyword evidence="14" id="KW-0175">Coiled coil</keyword>
<evidence type="ECO:0000256" key="4">
    <source>
        <dbReference type="ARBA" id="ARBA00022553"/>
    </source>
</evidence>
<evidence type="ECO:0000256" key="13">
    <source>
        <dbReference type="PROSITE-ProRule" id="PRU00169"/>
    </source>
</evidence>
<dbReference type="Pfam" id="PF02518">
    <property type="entry name" value="HATPase_c"/>
    <property type="match status" value="1"/>
</dbReference>
<dbReference type="InterPro" id="IPR000160">
    <property type="entry name" value="GGDEF_dom"/>
</dbReference>
<dbReference type="FunFam" id="3.30.70.270:FF:000001">
    <property type="entry name" value="Diguanylate cyclase domain protein"/>
    <property type="match status" value="1"/>
</dbReference>
<organism evidence="22 23">
    <name type="scientific">Methylogaea oryzae</name>
    <dbReference type="NCBI Taxonomy" id="1295382"/>
    <lineage>
        <taxon>Bacteria</taxon>
        <taxon>Pseudomonadati</taxon>
        <taxon>Pseudomonadota</taxon>
        <taxon>Gammaproteobacteria</taxon>
        <taxon>Methylococcales</taxon>
        <taxon>Methylococcaceae</taxon>
        <taxon>Methylogaea</taxon>
    </lineage>
</organism>
<keyword evidence="8" id="KW-0067">ATP-binding</keyword>
<dbReference type="CDD" id="cd01949">
    <property type="entry name" value="GGDEF"/>
    <property type="match status" value="1"/>
</dbReference>
<dbReference type="SMART" id="SM00387">
    <property type="entry name" value="HATPase_c"/>
    <property type="match status" value="1"/>
</dbReference>
<evidence type="ECO:0000259" key="17">
    <source>
        <dbReference type="PROSITE" id="PS50109"/>
    </source>
</evidence>
<keyword evidence="7" id="KW-0418">Kinase</keyword>
<dbReference type="EMBL" id="AP019782">
    <property type="protein sequence ID" value="BBL71116.1"/>
    <property type="molecule type" value="Genomic_DNA"/>
</dbReference>
<dbReference type="CDD" id="cd00082">
    <property type="entry name" value="HisKA"/>
    <property type="match status" value="1"/>
</dbReference>
<dbReference type="PANTHER" id="PTHR45339">
    <property type="entry name" value="HYBRID SIGNAL TRANSDUCTION HISTIDINE KINASE J"/>
    <property type="match status" value="1"/>
</dbReference>
<feature type="domain" description="Response regulatory" evidence="18">
    <location>
        <begin position="706"/>
        <end position="822"/>
    </location>
</feature>
<evidence type="ECO:0000259" key="19">
    <source>
        <dbReference type="PROSITE" id="PS50885"/>
    </source>
</evidence>
<reference evidence="22" key="1">
    <citation type="submission" date="2019-06" db="EMBL/GenBank/DDBJ databases">
        <title>Complete genome sequence of Methylogaea oryzae strain JCM16910.</title>
        <authorList>
            <person name="Asakawa S."/>
        </authorList>
    </citation>
    <scope>NUCLEOTIDE SEQUENCE</scope>
    <source>
        <strain evidence="22">E10</strain>
    </source>
</reference>
<feature type="domain" description="HAMP" evidence="19">
    <location>
        <begin position="217"/>
        <end position="272"/>
    </location>
</feature>
<dbReference type="EC" id="2.7.13.3" evidence="3"/>
<dbReference type="SMART" id="SM00304">
    <property type="entry name" value="HAMP"/>
    <property type="match status" value="1"/>
</dbReference>
<dbReference type="InterPro" id="IPR003660">
    <property type="entry name" value="HAMP_dom"/>
</dbReference>
<dbReference type="Pfam" id="PF00072">
    <property type="entry name" value="Response_reg"/>
    <property type="match status" value="3"/>
</dbReference>
<dbReference type="SMART" id="SM00448">
    <property type="entry name" value="REC"/>
    <property type="match status" value="3"/>
</dbReference>
<feature type="modified residue" description="4-aspartylphosphate" evidence="13">
    <location>
        <position position="755"/>
    </location>
</feature>
<keyword evidence="23" id="KW-1185">Reference proteome</keyword>
<dbReference type="GO" id="GO:0016020">
    <property type="term" value="C:membrane"/>
    <property type="evidence" value="ECO:0007669"/>
    <property type="project" value="InterPro"/>
</dbReference>
<keyword evidence="6" id="KW-0547">Nucleotide-binding</keyword>
<evidence type="ECO:0000256" key="14">
    <source>
        <dbReference type="SAM" id="Coils"/>
    </source>
</evidence>
<comment type="subunit">
    <text evidence="10">At low DSF concentrations, interacts with RpfF.</text>
</comment>
<evidence type="ECO:0000256" key="12">
    <source>
        <dbReference type="PROSITE-ProRule" id="PRU00110"/>
    </source>
</evidence>
<dbReference type="InterPro" id="IPR003594">
    <property type="entry name" value="HATPase_dom"/>
</dbReference>
<accession>A0A8D5AKG9</accession>
<keyword evidence="16" id="KW-0472">Membrane</keyword>
<evidence type="ECO:0000256" key="10">
    <source>
        <dbReference type="ARBA" id="ARBA00064003"/>
    </source>
</evidence>
<dbReference type="InterPro" id="IPR005467">
    <property type="entry name" value="His_kinase_dom"/>
</dbReference>
<evidence type="ECO:0000256" key="3">
    <source>
        <dbReference type="ARBA" id="ARBA00012438"/>
    </source>
</evidence>
<dbReference type="PROSITE" id="PS50885">
    <property type="entry name" value="HAMP"/>
    <property type="match status" value="1"/>
</dbReference>
<evidence type="ECO:0000256" key="1">
    <source>
        <dbReference type="ARBA" id="ARBA00000085"/>
    </source>
</evidence>
<dbReference type="FunFam" id="3.30.565.10:FF:000010">
    <property type="entry name" value="Sensor histidine kinase RcsC"/>
    <property type="match status" value="1"/>
</dbReference>
<feature type="region of interest" description="Disordered" evidence="15">
    <location>
        <begin position="1339"/>
        <end position="1360"/>
    </location>
</feature>
<dbReference type="PROSITE" id="PS50887">
    <property type="entry name" value="GGDEF"/>
    <property type="match status" value="1"/>
</dbReference>
<dbReference type="Pfam" id="PF01627">
    <property type="entry name" value="Hpt"/>
    <property type="match status" value="1"/>
</dbReference>